<dbReference type="SUPFAM" id="SSF48264">
    <property type="entry name" value="Cytochrome P450"/>
    <property type="match status" value="1"/>
</dbReference>
<dbReference type="AlphaFoldDB" id="A0A397H9Q2"/>
<gene>
    <name evidence="1" type="ORF">CDV56_106025</name>
</gene>
<dbReference type="InterPro" id="IPR036396">
    <property type="entry name" value="Cyt_P450_sf"/>
</dbReference>
<name>A0A397H9Q2_ASPTH</name>
<dbReference type="Proteomes" id="UP000215305">
    <property type="component" value="Unassembled WGS sequence"/>
</dbReference>
<dbReference type="EMBL" id="NKHU02000057">
    <property type="protein sequence ID" value="RHZ59801.1"/>
    <property type="molecule type" value="Genomic_DNA"/>
</dbReference>
<proteinExistence type="predicted"/>
<dbReference type="OrthoDB" id="3773072at2759"/>
<dbReference type="VEuPathDB" id="FungiDB:CDV56_106025"/>
<evidence type="ECO:0000313" key="1">
    <source>
        <dbReference type="EMBL" id="RHZ59801.1"/>
    </source>
</evidence>
<organism evidence="1 2">
    <name type="scientific">Aspergillus thermomutatus</name>
    <name type="common">Neosartorya pseudofischeri</name>
    <dbReference type="NCBI Taxonomy" id="41047"/>
    <lineage>
        <taxon>Eukaryota</taxon>
        <taxon>Fungi</taxon>
        <taxon>Dikarya</taxon>
        <taxon>Ascomycota</taxon>
        <taxon>Pezizomycotina</taxon>
        <taxon>Eurotiomycetes</taxon>
        <taxon>Eurotiomycetidae</taxon>
        <taxon>Eurotiales</taxon>
        <taxon>Aspergillaceae</taxon>
        <taxon>Aspergillus</taxon>
        <taxon>Aspergillus subgen. Fumigati</taxon>
    </lineage>
</organism>
<accession>A0A397H9Q2</accession>
<reference evidence="1" key="1">
    <citation type="submission" date="2018-08" db="EMBL/GenBank/DDBJ databases">
        <title>Draft genome sequence of azole-resistant Aspergillus thermomutatus (Neosartorya pseudofischeri) strain HMR AF 39, isolated from a human nasal aspirate.</title>
        <authorList>
            <person name="Parent-Michaud M."/>
            <person name="Dufresne P.J."/>
            <person name="Fournier E."/>
            <person name="Martineau C."/>
            <person name="Moreira S."/>
            <person name="Perkins V."/>
            <person name="De Repentigny L."/>
            <person name="Dufresne S.F."/>
        </authorList>
    </citation>
    <scope>NUCLEOTIDE SEQUENCE [LARGE SCALE GENOMIC DNA]</scope>
    <source>
        <strain evidence="1">HMR AF 39</strain>
    </source>
</reference>
<dbReference type="GO" id="GO:0005506">
    <property type="term" value="F:iron ion binding"/>
    <property type="evidence" value="ECO:0007669"/>
    <property type="project" value="InterPro"/>
</dbReference>
<dbReference type="GO" id="GO:0004497">
    <property type="term" value="F:monooxygenase activity"/>
    <property type="evidence" value="ECO:0007669"/>
    <property type="project" value="InterPro"/>
</dbReference>
<dbReference type="Gene3D" id="1.10.630.10">
    <property type="entry name" value="Cytochrome P450"/>
    <property type="match status" value="1"/>
</dbReference>
<sequence>MALQNSKIIPIPEPRGLPFIGNIAEFRSDDYLQDLNRLHDTYDGKSYVCVGSNKLVNELCDESRFQKSLKSELGEARLIVHDGLFTAQNDEEN</sequence>
<dbReference type="STRING" id="41047.A0A397H9Q2"/>
<protein>
    <submittedName>
        <fullName evidence="1">Uncharacterized protein</fullName>
    </submittedName>
</protein>
<comment type="caution">
    <text evidence="1">The sequence shown here is derived from an EMBL/GenBank/DDBJ whole genome shotgun (WGS) entry which is preliminary data.</text>
</comment>
<dbReference type="RefSeq" id="XP_026615875.1">
    <property type="nucleotide sequence ID" value="XM_026759644.1"/>
</dbReference>
<dbReference type="GO" id="GO:0016705">
    <property type="term" value="F:oxidoreductase activity, acting on paired donors, with incorporation or reduction of molecular oxygen"/>
    <property type="evidence" value="ECO:0007669"/>
    <property type="project" value="InterPro"/>
</dbReference>
<dbReference type="GeneID" id="38127999"/>
<dbReference type="GO" id="GO:0020037">
    <property type="term" value="F:heme binding"/>
    <property type="evidence" value="ECO:0007669"/>
    <property type="project" value="InterPro"/>
</dbReference>
<evidence type="ECO:0000313" key="2">
    <source>
        <dbReference type="Proteomes" id="UP000215305"/>
    </source>
</evidence>
<keyword evidence="2" id="KW-1185">Reference proteome</keyword>